<organism evidence="1 2">
    <name type="scientific">Saccharopolyspora phatthalungensis</name>
    <dbReference type="NCBI Taxonomy" id="664693"/>
    <lineage>
        <taxon>Bacteria</taxon>
        <taxon>Bacillati</taxon>
        <taxon>Actinomycetota</taxon>
        <taxon>Actinomycetes</taxon>
        <taxon>Pseudonocardiales</taxon>
        <taxon>Pseudonocardiaceae</taxon>
        <taxon>Saccharopolyspora</taxon>
    </lineage>
</organism>
<evidence type="ECO:0000313" key="2">
    <source>
        <dbReference type="Proteomes" id="UP000584374"/>
    </source>
</evidence>
<reference evidence="1 2" key="1">
    <citation type="submission" date="2020-08" db="EMBL/GenBank/DDBJ databases">
        <title>Sequencing the genomes of 1000 actinobacteria strains.</title>
        <authorList>
            <person name="Klenk H.-P."/>
        </authorList>
    </citation>
    <scope>NUCLEOTIDE SEQUENCE [LARGE SCALE GENOMIC DNA]</scope>
    <source>
        <strain evidence="1 2">DSM 45584</strain>
    </source>
</reference>
<dbReference type="InterPro" id="IPR036457">
    <property type="entry name" value="PPM-type-like_dom_sf"/>
</dbReference>
<evidence type="ECO:0008006" key="3">
    <source>
        <dbReference type="Google" id="ProtNLM"/>
    </source>
</evidence>
<evidence type="ECO:0000313" key="1">
    <source>
        <dbReference type="EMBL" id="MBB5159366.1"/>
    </source>
</evidence>
<dbReference type="Proteomes" id="UP000584374">
    <property type="component" value="Unassembled WGS sequence"/>
</dbReference>
<comment type="caution">
    <text evidence="1">The sequence shown here is derived from an EMBL/GenBank/DDBJ whole genome shotgun (WGS) entry which is preliminary data.</text>
</comment>
<dbReference type="SUPFAM" id="SSF81606">
    <property type="entry name" value="PP2C-like"/>
    <property type="match status" value="1"/>
</dbReference>
<dbReference type="EMBL" id="JACHIW010000002">
    <property type="protein sequence ID" value="MBB5159366.1"/>
    <property type="molecule type" value="Genomic_DNA"/>
</dbReference>
<proteinExistence type="predicted"/>
<gene>
    <name evidence="1" type="ORF">BJ970_006965</name>
</gene>
<keyword evidence="2" id="KW-1185">Reference proteome</keyword>
<protein>
    <recommendedName>
        <fullName evidence="3">PPM-type phosphatase domain-containing protein</fullName>
    </recommendedName>
</protein>
<sequence length="197" mass="21460">MADGASTSARSEVWSEILVNAFTRDGVDPLAPDVLDRLRQAWWKQVARPGLPWWAVEKLPQGAAAAFVGLTVRETGYRVRAIGDSCLFHLRGEEILLAGPLDRADRFSRFPALITTRPHAAATVAIWEGGGSYDAGDVFVLATDAMAKHLLQDYQTAGRLLPVAKYLESPEAFGDFVARARENGMDNDDTTACVVQT</sequence>
<name>A0A840QFZ0_9PSEU</name>
<dbReference type="AlphaFoldDB" id="A0A840QFZ0"/>
<accession>A0A840QFZ0</accession>